<keyword evidence="1" id="KW-0472">Membrane</keyword>
<proteinExistence type="predicted"/>
<evidence type="ECO:0000313" key="3">
    <source>
        <dbReference type="Proteomes" id="UP000319411"/>
    </source>
</evidence>
<dbReference type="Proteomes" id="UP000319411">
    <property type="component" value="Chromosome"/>
</dbReference>
<feature type="transmembrane region" description="Helical" evidence="1">
    <location>
        <begin position="30"/>
        <end position="51"/>
    </location>
</feature>
<reference evidence="2 3" key="1">
    <citation type="submission" date="2018-10" db="EMBL/GenBank/DDBJ databases">
        <title>Genome Sequencing of Pantoea dispersa DSM 32899.</title>
        <authorList>
            <person name="Nawrath M."/>
            <person name="Ottenheim C."/>
            <person name="Wilm A."/>
            <person name="Zimmermann W."/>
            <person name="Wu J.C."/>
        </authorList>
    </citation>
    <scope>NUCLEOTIDE SEQUENCE [LARGE SCALE GENOMIC DNA]</scope>
    <source>
        <strain evidence="2 3">DSM 32899</strain>
    </source>
</reference>
<dbReference type="KEGG" id="pdis:D8B20_12085"/>
<protein>
    <submittedName>
        <fullName evidence="2">Uncharacterized protein</fullName>
    </submittedName>
</protein>
<dbReference type="RefSeq" id="WP_145889108.1">
    <property type="nucleotide sequence ID" value="NZ_CP032702.1"/>
</dbReference>
<feature type="transmembrane region" description="Helical" evidence="1">
    <location>
        <begin position="6"/>
        <end position="23"/>
    </location>
</feature>
<sequence>MLSLFSLMLAAFALLAVVIIILIRTTALRVWQGLVLFLLPLLLANLLWFSWLHPRQQREALAAEVAARLSEAPGYRVLKQQEPALWQLLNRELMHKLAEGVPADQALGDMRGWLMDLVNQRMTRASDEAIIHYIRISVQEMQALQQQDTQRCFRFLYPQVSGGVNLQQVLPPALNQQDGEALEQLLQHSTGEELPVDQAMAQRDLQSVVQTLYGKWGDKLQQLNMPADTAVDRSAMCAMSVDLYNGILALPDKHAANLLRKMVSLTG</sequence>
<evidence type="ECO:0000256" key="1">
    <source>
        <dbReference type="SAM" id="Phobius"/>
    </source>
</evidence>
<dbReference type="AlphaFoldDB" id="A0A518XEF2"/>
<keyword evidence="1" id="KW-1133">Transmembrane helix</keyword>
<name>A0A518XEF2_9GAMM</name>
<accession>A0A518XEF2</accession>
<gene>
    <name evidence="2" type="ORF">D8B20_12085</name>
</gene>
<organism evidence="2 3">
    <name type="scientific">Candidatus Pantoea soli</name>
    <dbReference type="NCBI Taxonomy" id="3098669"/>
    <lineage>
        <taxon>Bacteria</taxon>
        <taxon>Pseudomonadati</taxon>
        <taxon>Pseudomonadota</taxon>
        <taxon>Gammaproteobacteria</taxon>
        <taxon>Enterobacterales</taxon>
        <taxon>Erwiniaceae</taxon>
        <taxon>Pantoea</taxon>
    </lineage>
</organism>
<dbReference type="OrthoDB" id="6477852at2"/>
<dbReference type="EMBL" id="CP032702">
    <property type="protein sequence ID" value="QDY42590.1"/>
    <property type="molecule type" value="Genomic_DNA"/>
</dbReference>
<evidence type="ECO:0000313" key="2">
    <source>
        <dbReference type="EMBL" id="QDY42590.1"/>
    </source>
</evidence>
<keyword evidence="1" id="KW-0812">Transmembrane</keyword>
<keyword evidence="3" id="KW-1185">Reference proteome</keyword>